<evidence type="ECO:0000256" key="6">
    <source>
        <dbReference type="ARBA" id="ARBA00023136"/>
    </source>
</evidence>
<reference evidence="13" key="2">
    <citation type="submission" date="2020-11" db="EMBL/GenBank/DDBJ databases">
        <authorList>
            <person name="McCartney M.A."/>
            <person name="Auch B."/>
            <person name="Kono T."/>
            <person name="Mallez S."/>
            <person name="Becker A."/>
            <person name="Gohl D.M."/>
            <person name="Silverstein K.A.T."/>
            <person name="Koren S."/>
            <person name="Bechman K.B."/>
            <person name="Herman A."/>
            <person name="Abrahante J.E."/>
            <person name="Garbe J."/>
        </authorList>
    </citation>
    <scope>NUCLEOTIDE SEQUENCE</scope>
    <source>
        <strain evidence="13">Duluth1</strain>
        <tissue evidence="13">Whole animal</tissue>
    </source>
</reference>
<dbReference type="Pfam" id="PF20519">
    <property type="entry name" value="Polycystin_dom"/>
    <property type="match status" value="1"/>
</dbReference>
<keyword evidence="6 11" id="KW-0472">Membrane</keyword>
<dbReference type="SUPFAM" id="SSF81324">
    <property type="entry name" value="Voltage-gated potassium channels"/>
    <property type="match status" value="1"/>
</dbReference>
<feature type="transmembrane region" description="Helical" evidence="11">
    <location>
        <begin position="854"/>
        <end position="876"/>
    </location>
</feature>
<evidence type="ECO:0000256" key="8">
    <source>
        <dbReference type="PIRSR" id="PIRSR603915-2"/>
    </source>
</evidence>
<dbReference type="FunFam" id="1.10.287.70:FF:000086">
    <property type="entry name" value="Polycystic kidney disease 2"/>
    <property type="match status" value="1"/>
</dbReference>
<keyword evidence="14" id="KW-1185">Reference proteome</keyword>
<dbReference type="GO" id="GO:0016020">
    <property type="term" value="C:membrane"/>
    <property type="evidence" value="ECO:0007669"/>
    <property type="project" value="UniProtKB-SubCell"/>
</dbReference>
<evidence type="ECO:0000256" key="11">
    <source>
        <dbReference type="SAM" id="Phobius"/>
    </source>
</evidence>
<evidence type="ECO:0000256" key="3">
    <source>
        <dbReference type="ARBA" id="ARBA00022692"/>
    </source>
</evidence>
<dbReference type="GO" id="GO:0005509">
    <property type="term" value="F:calcium ion binding"/>
    <property type="evidence" value="ECO:0007669"/>
    <property type="project" value="InterPro"/>
</dbReference>
<evidence type="ECO:0000256" key="10">
    <source>
        <dbReference type="SAM" id="MobiDB-lite"/>
    </source>
</evidence>
<evidence type="ECO:0000256" key="1">
    <source>
        <dbReference type="ARBA" id="ARBA00004141"/>
    </source>
</evidence>
<sequence length="1068" mass="124145">MIWARRKDKQDITKLGLCPLLDNDPKDHYYYEVLVSTGMRRGAGTESKVHFVLSGEEEETDVRTFSDSKRKIFTRGSNDGFLMAVPEPLGPLTYLRIWHDNSGKGRFASWYLNHVLVRDVQTGRKYYFIANRWFAVEEDDGQVDRVIPVAGREQMTEFTHLFQQQTARNLSDGHLWFSVVARPPNSRFTRCQRVSCCLCLLYSSMLANAMFYNKATDDSNAYTVGPFAITSEQIFIGIASNLIIFPINFILITIFRKSRPRWTKKSRVQEAIDSMPQRSASMADVKMREKSSLDFDRPGSSFLIDGKPVMSRPESCMSTTSPHEAAPNKKPCELPWWFVIVGWVLLWAAVLVSGAFVAFYGIQFQDMKCKKWITSMLISFVTSIFFTQPIKVFLFAIIFSLLIKKPENDEEVEDEEPRRLREDEQFLHVDEDDEFGLLATTKPIRRAKPPDSKFLAKAREERLKEIQMWSIIREILFYAFFLWILIVISYRSVSTNSYQYKKTMEQVFILTNDTHKSFTSIGNTKEFWMWAQSGMLRGIRAGPYYNNFPPFYMRGYIDDKQSRLMGYAVLRQVRVTPDSCKVPGDMRAIIEECNAQYELSVEEKGDFGPGWTTTPNASREEYMYKDADSLNGYPYWGQMALYGGGGYVVKLNKDYQEMIKDLEQLETEGWIDRYTRAVFMEFTVYNPSVNLFAISTLVSEFRASGIFTSYRFEPCMLLPYMNSALLFQIACEIIYLAFTLFFVINLIKNIIKEKSKYFFLFWNLVDLGISAMSVTAVVIYFYRLVCINELTAYFSETHGNEYMKFQYVGYWSEIFNYIVGSLVFLATIKFMKLLRFNKKISQLADTLSNSSRELIHFSIIFNIVFYAFIQFFYLIYGPHLNIFRTFIKSCESGILMIMGRFDIYGMQNVNQWMTQLFLFLFVVSVTFIVVNMLISILNDTFSAVRKDKLKQTNDYEIVDFMMNRFKMWTGIGRASPTTISPAELEKERKYKELEDRIDQFPDQIDRFLASISNMYMGDVKLDNMLHKGMAQKMAHKAELQQDHPMPRSMQSGVRLRPGAKGMTDVHTD</sequence>
<feature type="disulfide bond" evidence="8">
    <location>
        <begin position="580"/>
        <end position="593"/>
    </location>
</feature>
<protein>
    <recommendedName>
        <fullName evidence="12">PLAT domain-containing protein</fullName>
    </recommendedName>
</protein>
<dbReference type="FunFam" id="2.60.60.20:FF:000034">
    <property type="entry name" value="Pkd1l2, putative"/>
    <property type="match status" value="1"/>
</dbReference>
<comment type="caution">
    <text evidence="9">Lacks conserved residue(s) required for the propagation of feature annotation.</text>
</comment>
<feature type="transmembrane region" description="Helical" evidence="11">
    <location>
        <begin position="233"/>
        <end position="255"/>
    </location>
</feature>
<feature type="transmembrane region" description="Helical" evidence="11">
    <location>
        <begin position="372"/>
        <end position="403"/>
    </location>
</feature>
<dbReference type="PROSITE" id="PS50095">
    <property type="entry name" value="PLAT"/>
    <property type="match status" value="1"/>
</dbReference>
<dbReference type="EMBL" id="JAIWYP010000002">
    <property type="protein sequence ID" value="KAH3869674.1"/>
    <property type="molecule type" value="Genomic_DNA"/>
</dbReference>
<reference evidence="13" key="1">
    <citation type="journal article" date="2019" name="bioRxiv">
        <title>The Genome of the Zebra Mussel, Dreissena polymorpha: A Resource for Invasive Species Research.</title>
        <authorList>
            <person name="McCartney M.A."/>
            <person name="Auch B."/>
            <person name="Kono T."/>
            <person name="Mallez S."/>
            <person name="Zhang Y."/>
            <person name="Obille A."/>
            <person name="Becker A."/>
            <person name="Abrahante J.E."/>
            <person name="Garbe J."/>
            <person name="Badalamenti J.P."/>
            <person name="Herman A."/>
            <person name="Mangelson H."/>
            <person name="Liachko I."/>
            <person name="Sullivan S."/>
            <person name="Sone E.D."/>
            <person name="Koren S."/>
            <person name="Silverstein K.A.T."/>
            <person name="Beckman K.B."/>
            <person name="Gohl D.M."/>
        </authorList>
    </citation>
    <scope>NUCLEOTIDE SEQUENCE</scope>
    <source>
        <strain evidence="13">Duluth1</strain>
        <tissue evidence="13">Whole animal</tissue>
    </source>
</reference>
<dbReference type="InterPro" id="IPR046791">
    <property type="entry name" value="Polycystin_dom"/>
</dbReference>
<feature type="transmembrane region" description="Helical" evidence="11">
    <location>
        <begin position="475"/>
        <end position="493"/>
    </location>
</feature>
<proteinExistence type="inferred from homology"/>
<dbReference type="GO" id="GO:0050982">
    <property type="term" value="P:detection of mechanical stimulus"/>
    <property type="evidence" value="ECO:0007669"/>
    <property type="project" value="TreeGrafter"/>
</dbReference>
<keyword evidence="7" id="KW-0325">Glycoprotein</keyword>
<feature type="transmembrane region" description="Helical" evidence="11">
    <location>
        <begin position="194"/>
        <end position="213"/>
    </location>
</feature>
<feature type="transmembrane region" description="Helical" evidence="11">
    <location>
        <begin position="814"/>
        <end position="834"/>
    </location>
</feature>
<evidence type="ECO:0000256" key="2">
    <source>
        <dbReference type="ARBA" id="ARBA00007200"/>
    </source>
</evidence>
<dbReference type="InterPro" id="IPR003915">
    <property type="entry name" value="PKD_2"/>
</dbReference>
<evidence type="ECO:0000313" key="13">
    <source>
        <dbReference type="EMBL" id="KAH3869674.1"/>
    </source>
</evidence>
<evidence type="ECO:0000259" key="12">
    <source>
        <dbReference type="PROSITE" id="PS50095"/>
    </source>
</evidence>
<dbReference type="PRINTS" id="PR01433">
    <property type="entry name" value="POLYCYSTIN2"/>
</dbReference>
<dbReference type="InterPro" id="IPR036392">
    <property type="entry name" value="PLAT/LH2_dom_sf"/>
</dbReference>
<evidence type="ECO:0000256" key="5">
    <source>
        <dbReference type="ARBA" id="ARBA00022989"/>
    </source>
</evidence>
<comment type="similarity">
    <text evidence="2">Belongs to the polycystin family.</text>
</comment>
<evidence type="ECO:0000256" key="9">
    <source>
        <dbReference type="PROSITE-ProRule" id="PRU00152"/>
    </source>
</evidence>
<keyword evidence="3 11" id="KW-0812">Transmembrane</keyword>
<dbReference type="Pfam" id="PF08016">
    <property type="entry name" value="PKD_channel"/>
    <property type="match status" value="1"/>
</dbReference>
<feature type="transmembrane region" description="Helical" evidence="11">
    <location>
        <begin position="725"/>
        <end position="747"/>
    </location>
</feature>
<dbReference type="SMART" id="SM00308">
    <property type="entry name" value="LH2"/>
    <property type="match status" value="1"/>
</dbReference>
<dbReference type="PANTHER" id="PTHR10877">
    <property type="entry name" value="POLYCYSTIN FAMILY MEMBER"/>
    <property type="match status" value="1"/>
</dbReference>
<dbReference type="Proteomes" id="UP000828390">
    <property type="component" value="Unassembled WGS sequence"/>
</dbReference>
<keyword evidence="4" id="KW-0732">Signal</keyword>
<evidence type="ECO:0000313" key="14">
    <source>
        <dbReference type="Proteomes" id="UP000828390"/>
    </source>
</evidence>
<dbReference type="AlphaFoldDB" id="A0A9D4M4Q2"/>
<name>A0A9D4M4Q2_DREPO</name>
<comment type="subcellular location">
    <subcellularLocation>
        <location evidence="1">Membrane</location>
        <topology evidence="1">Multi-pass membrane protein</topology>
    </subcellularLocation>
</comment>
<evidence type="ECO:0000256" key="4">
    <source>
        <dbReference type="ARBA" id="ARBA00022729"/>
    </source>
</evidence>
<feature type="domain" description="PLAT" evidence="12">
    <location>
        <begin position="29"/>
        <end position="148"/>
    </location>
</feature>
<gene>
    <name evidence="13" type="ORF">DPMN_032844</name>
</gene>
<dbReference type="CDD" id="cd01752">
    <property type="entry name" value="PLAT_polycystin"/>
    <property type="match status" value="1"/>
</dbReference>
<feature type="transmembrane region" description="Helical" evidence="11">
    <location>
        <begin position="759"/>
        <end position="782"/>
    </location>
</feature>
<dbReference type="InterPro" id="IPR051223">
    <property type="entry name" value="Polycystin"/>
</dbReference>
<dbReference type="GO" id="GO:0005262">
    <property type="term" value="F:calcium channel activity"/>
    <property type="evidence" value="ECO:0007669"/>
    <property type="project" value="TreeGrafter"/>
</dbReference>
<dbReference type="Gene3D" id="1.10.287.70">
    <property type="match status" value="1"/>
</dbReference>
<organism evidence="13 14">
    <name type="scientific">Dreissena polymorpha</name>
    <name type="common">Zebra mussel</name>
    <name type="synonym">Mytilus polymorpha</name>
    <dbReference type="NCBI Taxonomy" id="45954"/>
    <lineage>
        <taxon>Eukaryota</taxon>
        <taxon>Metazoa</taxon>
        <taxon>Spiralia</taxon>
        <taxon>Lophotrochozoa</taxon>
        <taxon>Mollusca</taxon>
        <taxon>Bivalvia</taxon>
        <taxon>Autobranchia</taxon>
        <taxon>Heteroconchia</taxon>
        <taxon>Euheterodonta</taxon>
        <taxon>Imparidentia</taxon>
        <taxon>Neoheterodontei</taxon>
        <taxon>Myida</taxon>
        <taxon>Dreissenoidea</taxon>
        <taxon>Dreissenidae</taxon>
        <taxon>Dreissena</taxon>
    </lineage>
</organism>
<feature type="transmembrane region" description="Helical" evidence="11">
    <location>
        <begin position="916"/>
        <end position="937"/>
    </location>
</feature>
<evidence type="ECO:0000256" key="7">
    <source>
        <dbReference type="ARBA" id="ARBA00023180"/>
    </source>
</evidence>
<dbReference type="Pfam" id="PF01477">
    <property type="entry name" value="PLAT"/>
    <property type="match status" value="1"/>
</dbReference>
<feature type="transmembrane region" description="Helical" evidence="11">
    <location>
        <begin position="336"/>
        <end position="360"/>
    </location>
</feature>
<dbReference type="Gene3D" id="2.60.60.20">
    <property type="entry name" value="PLAT/LH2 domain"/>
    <property type="match status" value="1"/>
</dbReference>
<accession>A0A9D4M4Q2</accession>
<dbReference type="SUPFAM" id="SSF49723">
    <property type="entry name" value="Lipase/lipooxygenase domain (PLAT/LH2 domain)"/>
    <property type="match status" value="1"/>
</dbReference>
<feature type="region of interest" description="Disordered" evidence="10">
    <location>
        <begin position="1038"/>
        <end position="1068"/>
    </location>
</feature>
<comment type="caution">
    <text evidence="13">The sequence shown here is derived from an EMBL/GenBank/DDBJ whole genome shotgun (WGS) entry which is preliminary data.</text>
</comment>
<keyword evidence="5 11" id="KW-1133">Transmembrane helix</keyword>
<dbReference type="InterPro" id="IPR042060">
    <property type="entry name" value="PLAT_polycystin1"/>
</dbReference>
<dbReference type="PANTHER" id="PTHR10877:SF150">
    <property type="entry name" value="REJ DOMAIN-CONTAINING PROTEIN"/>
    <property type="match status" value="1"/>
</dbReference>
<dbReference type="InterPro" id="IPR001024">
    <property type="entry name" value="PLAT/LH2_dom"/>
</dbReference>
<dbReference type="InterPro" id="IPR013122">
    <property type="entry name" value="PKD1_2_channel"/>
</dbReference>